<evidence type="ECO:0000313" key="2">
    <source>
        <dbReference type="Proteomes" id="UP000298652"/>
    </source>
</evidence>
<evidence type="ECO:0008006" key="3">
    <source>
        <dbReference type="Google" id="ProtNLM"/>
    </source>
</evidence>
<dbReference type="EMBL" id="CM016559">
    <property type="protein sequence ID" value="TKW00351.1"/>
    <property type="molecule type" value="Genomic_DNA"/>
</dbReference>
<dbReference type="OMA" id="QGFRNTE"/>
<accession>A0A4U6TDY0</accession>
<name>A0A4U6TDY0_SETVI</name>
<dbReference type="PANTHER" id="PTHR33075:SF7">
    <property type="entry name" value="OS02G0303350 PROTEIN"/>
    <property type="match status" value="1"/>
</dbReference>
<gene>
    <name evidence="1" type="ORF">SEVIR_8G103100v2</name>
</gene>
<dbReference type="PANTHER" id="PTHR33075">
    <property type="entry name" value="OS02G0499800 PROTEIN"/>
    <property type="match status" value="1"/>
</dbReference>
<proteinExistence type="predicted"/>
<sequence length="407" mass="45381">MAGLSSLDFQPRLHFEALTHDRFGSLSSASSFDDAGDFFLLTLFGHSAFRLDEDVVSLILRLVLGDLAILHLVLEVHKDDFELMAAKLKDFFIHNYSVRHAEVQPCPIGDASVRFNNPVERERFLDKIMHFGPDYQMFFVKHDEGKNARFQNMDKEVWVMLMIFPPDAKNNTAIAKAVVGFGLLHYWHDTNNIAIVVAKVNLNDGAKIPHGVLVSARVPSLVRSWMCPVFVLKQKGVTMLPDEDPIPPNGSLFPLPPLAQRWRGLHGPAAGNDHGSGSQSLVASLMFLASISVDQEDQPVVFGPVHPLVPYSDDEYEPDEVMEVDAPKTSATLRKRRARKMKESLEDIFLRRSKRLNPDVQGFRNTESEAIAQEYLAVYSGSATGPSMAPTPHPLIDVVQGIISDFL</sequence>
<organism evidence="1 2">
    <name type="scientific">Setaria viridis</name>
    <name type="common">Green bristlegrass</name>
    <name type="synonym">Setaria italica subsp. viridis</name>
    <dbReference type="NCBI Taxonomy" id="4556"/>
    <lineage>
        <taxon>Eukaryota</taxon>
        <taxon>Viridiplantae</taxon>
        <taxon>Streptophyta</taxon>
        <taxon>Embryophyta</taxon>
        <taxon>Tracheophyta</taxon>
        <taxon>Spermatophyta</taxon>
        <taxon>Magnoliopsida</taxon>
        <taxon>Liliopsida</taxon>
        <taxon>Poales</taxon>
        <taxon>Poaceae</taxon>
        <taxon>PACMAD clade</taxon>
        <taxon>Panicoideae</taxon>
        <taxon>Panicodae</taxon>
        <taxon>Paniceae</taxon>
        <taxon>Cenchrinae</taxon>
        <taxon>Setaria</taxon>
    </lineage>
</organism>
<dbReference type="Proteomes" id="UP000298652">
    <property type="component" value="Chromosome 8"/>
</dbReference>
<protein>
    <recommendedName>
        <fullName evidence="3">DUF4283 domain-containing protein</fullName>
    </recommendedName>
</protein>
<keyword evidence="2" id="KW-1185">Reference proteome</keyword>
<evidence type="ECO:0000313" key="1">
    <source>
        <dbReference type="EMBL" id="TKW00351.1"/>
    </source>
</evidence>
<dbReference type="Gramene" id="TKW00351">
    <property type="protein sequence ID" value="TKW00351"/>
    <property type="gene ID" value="SEVIR_8G103100v2"/>
</dbReference>
<dbReference type="AlphaFoldDB" id="A0A4U6TDY0"/>
<reference evidence="1" key="1">
    <citation type="submission" date="2019-03" db="EMBL/GenBank/DDBJ databases">
        <title>WGS assembly of Setaria viridis.</title>
        <authorList>
            <person name="Huang P."/>
            <person name="Jenkins J."/>
            <person name="Grimwood J."/>
            <person name="Barry K."/>
            <person name="Healey A."/>
            <person name="Mamidi S."/>
            <person name="Sreedasyam A."/>
            <person name="Shu S."/>
            <person name="Feldman M."/>
            <person name="Wu J."/>
            <person name="Yu Y."/>
            <person name="Chen C."/>
            <person name="Johnson J."/>
            <person name="Rokhsar D."/>
            <person name="Baxter I."/>
            <person name="Schmutz J."/>
            <person name="Brutnell T."/>
            <person name="Kellogg E."/>
        </authorList>
    </citation>
    <scope>NUCLEOTIDE SEQUENCE [LARGE SCALE GENOMIC DNA]</scope>
</reference>